<proteinExistence type="inferred from homology"/>
<dbReference type="PANTHER" id="PTHR30466">
    <property type="entry name" value="FLAVIN REDUCTASE"/>
    <property type="match status" value="1"/>
</dbReference>
<dbReference type="Gene3D" id="3.30.450.40">
    <property type="match status" value="1"/>
</dbReference>
<feature type="domain" description="Flavin reductase like" evidence="3">
    <location>
        <begin position="24"/>
        <end position="168"/>
    </location>
</feature>
<dbReference type="Gene3D" id="2.30.110.10">
    <property type="entry name" value="Electron Transport, Fmn-binding Protein, Chain A"/>
    <property type="match status" value="1"/>
</dbReference>
<evidence type="ECO:0000313" key="5">
    <source>
        <dbReference type="Proteomes" id="UP000321534"/>
    </source>
</evidence>
<keyword evidence="5" id="KW-1185">Reference proteome</keyword>
<gene>
    <name evidence="4" type="ORF">TAE01_33380</name>
</gene>
<name>A0A512D4Y5_9MICO</name>
<dbReference type="AlphaFoldDB" id="A0A512D4Y5"/>
<dbReference type="Proteomes" id="UP000321534">
    <property type="component" value="Unassembled WGS sequence"/>
</dbReference>
<dbReference type="InterPro" id="IPR012349">
    <property type="entry name" value="Split_barrel_FMN-bd"/>
</dbReference>
<dbReference type="GO" id="GO:0042602">
    <property type="term" value="F:riboflavin reductase (NADPH) activity"/>
    <property type="evidence" value="ECO:0007669"/>
    <property type="project" value="TreeGrafter"/>
</dbReference>
<dbReference type="Pfam" id="PF01613">
    <property type="entry name" value="Flavin_Reduct"/>
    <property type="match status" value="1"/>
</dbReference>
<evidence type="ECO:0000313" key="4">
    <source>
        <dbReference type="EMBL" id="GEO31528.1"/>
    </source>
</evidence>
<sequence length="394" mass="42423">MTQLDTTVAVGDEDIDPALFRETLGHYPTGVAVVTGIAEDGTPAGMVVGSFTSVSLDPPLVAFLPTRESGSFARLRTGKTFCVNVLASDQEQTCRRFASRAEDKFEDVAWTPAPGGAPILDGAVSWIECTYQDVLEGGDHYIVVGRVRHLSVARPSLPLLFFQGGYGRFAPPSLVAPSHPDLIHAVRLAELARHDIEQLSAAHGVDCAVLAKVGGDVVFVLTSNQSEERTTPSVGHRVPLIPPLGSVFLRDASEGEVQEWLARAPGQGVATVETFRRNLDRVRERGFSLSLMPDPSVDRISLMSDYSSTDRLPKHERLMKQMIADTAALYEPDLDPDETYHLHSIVVPVPGPDDTPPIAMRMSGLPAGATTGQVQEWVEALSRAAAAAAARLCR</sequence>
<dbReference type="SUPFAM" id="SSF55781">
    <property type="entry name" value="GAF domain-like"/>
    <property type="match status" value="1"/>
</dbReference>
<evidence type="ECO:0000256" key="1">
    <source>
        <dbReference type="ARBA" id="ARBA00008898"/>
    </source>
</evidence>
<dbReference type="EMBL" id="BJYX01000021">
    <property type="protein sequence ID" value="GEO31528.1"/>
    <property type="molecule type" value="Genomic_DNA"/>
</dbReference>
<dbReference type="InterPro" id="IPR029016">
    <property type="entry name" value="GAF-like_dom_sf"/>
</dbReference>
<dbReference type="SMART" id="SM00903">
    <property type="entry name" value="Flavin_Reduct"/>
    <property type="match status" value="1"/>
</dbReference>
<organism evidence="4 5">
    <name type="scientific">Terrabacter aerolatus</name>
    <dbReference type="NCBI Taxonomy" id="422442"/>
    <lineage>
        <taxon>Bacteria</taxon>
        <taxon>Bacillati</taxon>
        <taxon>Actinomycetota</taxon>
        <taxon>Actinomycetes</taxon>
        <taxon>Micrococcales</taxon>
        <taxon>Intrasporangiaceae</taxon>
        <taxon>Terrabacter</taxon>
    </lineage>
</organism>
<comment type="caution">
    <text evidence="4">The sequence shown here is derived from an EMBL/GenBank/DDBJ whole genome shotgun (WGS) entry which is preliminary data.</text>
</comment>
<keyword evidence="2" id="KW-0560">Oxidoreductase</keyword>
<dbReference type="SUPFAM" id="SSF50475">
    <property type="entry name" value="FMN-binding split barrel"/>
    <property type="match status" value="1"/>
</dbReference>
<evidence type="ECO:0000259" key="3">
    <source>
        <dbReference type="SMART" id="SM00903"/>
    </source>
</evidence>
<accession>A0A512D4Y5</accession>
<dbReference type="GO" id="GO:0010181">
    <property type="term" value="F:FMN binding"/>
    <property type="evidence" value="ECO:0007669"/>
    <property type="project" value="InterPro"/>
</dbReference>
<reference evidence="4 5" key="1">
    <citation type="submission" date="2019-07" db="EMBL/GenBank/DDBJ databases">
        <title>Whole genome shotgun sequence of Terrabacter aerolatus NBRC 106305.</title>
        <authorList>
            <person name="Hosoyama A."/>
            <person name="Uohara A."/>
            <person name="Ohji S."/>
            <person name="Ichikawa N."/>
        </authorList>
    </citation>
    <scope>NUCLEOTIDE SEQUENCE [LARGE SCALE GENOMIC DNA]</scope>
    <source>
        <strain evidence="4 5">NBRC 106305</strain>
    </source>
</reference>
<dbReference type="InterPro" id="IPR050268">
    <property type="entry name" value="NADH-dep_flavin_reductase"/>
</dbReference>
<comment type="similarity">
    <text evidence="1">Belongs to the non-flavoprotein flavin reductase family.</text>
</comment>
<protein>
    <submittedName>
        <fullName evidence="4">Flavin reductase</fullName>
    </submittedName>
</protein>
<dbReference type="InterPro" id="IPR002563">
    <property type="entry name" value="Flavin_Rdtase-like_dom"/>
</dbReference>
<evidence type="ECO:0000256" key="2">
    <source>
        <dbReference type="ARBA" id="ARBA00023002"/>
    </source>
</evidence>
<dbReference type="PANTHER" id="PTHR30466:SF11">
    <property type="entry name" value="FLAVIN-DEPENDENT MONOOXYGENASE, REDUCTASE SUBUNIT HSAB"/>
    <property type="match status" value="1"/>
</dbReference>
<dbReference type="RefSeq" id="WP_147067921.1">
    <property type="nucleotide sequence ID" value="NZ_BAAARO010000005.1"/>
</dbReference>
<dbReference type="OrthoDB" id="9792858at2"/>